<name>A0A5N6TT15_ASPAV</name>
<evidence type="ECO:0000313" key="3">
    <source>
        <dbReference type="Proteomes" id="UP000325780"/>
    </source>
</evidence>
<feature type="compositionally biased region" description="Basic and acidic residues" evidence="1">
    <location>
        <begin position="237"/>
        <end position="246"/>
    </location>
</feature>
<accession>A0A5N6TT15</accession>
<feature type="compositionally biased region" description="Basic residues" evidence="1">
    <location>
        <begin position="102"/>
        <end position="119"/>
    </location>
</feature>
<keyword evidence="3" id="KW-1185">Reference proteome</keyword>
<sequence>MDRGLAVLIIVLSLLGATGLSYLVVCHWNKRARTTLGYTHADERVEHRQRQRQERRDRRRAEALVRAGHRRLRPVPLLPISPPPQLPPPPPPLPPAPAHIRSSSRRSRKSSRRHSHSRRRSEEDRRHGRGYRTSSGSRQINLEPVELEVREAAQRRIKSDKEMNSEWGPTARTNTNPQRNTSDPIELDTGGGISPQAVEAQPVPEERLVDVEPPTAQPAARGWHADDPFAKSGGGGADKRDDEGQW</sequence>
<feature type="compositionally biased region" description="Basic and acidic residues" evidence="1">
    <location>
        <begin position="147"/>
        <end position="164"/>
    </location>
</feature>
<organism evidence="2 3">
    <name type="scientific">Aspergillus avenaceus</name>
    <dbReference type="NCBI Taxonomy" id="36643"/>
    <lineage>
        <taxon>Eukaryota</taxon>
        <taxon>Fungi</taxon>
        <taxon>Dikarya</taxon>
        <taxon>Ascomycota</taxon>
        <taxon>Pezizomycotina</taxon>
        <taxon>Eurotiomycetes</taxon>
        <taxon>Eurotiomycetidae</taxon>
        <taxon>Eurotiales</taxon>
        <taxon>Aspergillaceae</taxon>
        <taxon>Aspergillus</taxon>
        <taxon>Aspergillus subgen. Circumdati</taxon>
    </lineage>
</organism>
<feature type="compositionally biased region" description="Basic and acidic residues" evidence="1">
    <location>
        <begin position="44"/>
        <end position="63"/>
    </location>
</feature>
<dbReference type="AlphaFoldDB" id="A0A5N6TT15"/>
<feature type="region of interest" description="Disordered" evidence="1">
    <location>
        <begin position="44"/>
        <end position="246"/>
    </location>
</feature>
<dbReference type="EMBL" id="ML742121">
    <property type="protein sequence ID" value="KAE8149506.1"/>
    <property type="molecule type" value="Genomic_DNA"/>
</dbReference>
<proteinExistence type="predicted"/>
<feature type="compositionally biased region" description="Pro residues" evidence="1">
    <location>
        <begin position="76"/>
        <end position="97"/>
    </location>
</feature>
<reference evidence="2 3" key="1">
    <citation type="submission" date="2019-04" db="EMBL/GenBank/DDBJ databases">
        <title>Friends and foes A comparative genomics study of 23 Aspergillus species from section Flavi.</title>
        <authorList>
            <consortium name="DOE Joint Genome Institute"/>
            <person name="Kjaerbolling I."/>
            <person name="Vesth T."/>
            <person name="Frisvad J.C."/>
            <person name="Nybo J.L."/>
            <person name="Theobald S."/>
            <person name="Kildgaard S."/>
            <person name="Isbrandt T."/>
            <person name="Kuo A."/>
            <person name="Sato A."/>
            <person name="Lyhne E.K."/>
            <person name="Kogle M.E."/>
            <person name="Wiebenga A."/>
            <person name="Kun R.S."/>
            <person name="Lubbers R.J."/>
            <person name="Makela M.R."/>
            <person name="Barry K."/>
            <person name="Chovatia M."/>
            <person name="Clum A."/>
            <person name="Daum C."/>
            <person name="Haridas S."/>
            <person name="He G."/>
            <person name="LaButti K."/>
            <person name="Lipzen A."/>
            <person name="Mondo S."/>
            <person name="Riley R."/>
            <person name="Salamov A."/>
            <person name="Simmons B.A."/>
            <person name="Magnuson J.K."/>
            <person name="Henrissat B."/>
            <person name="Mortensen U.H."/>
            <person name="Larsen T.O."/>
            <person name="Devries R.P."/>
            <person name="Grigoriev I.V."/>
            <person name="Machida M."/>
            <person name="Baker S.E."/>
            <person name="Andersen M.R."/>
        </authorList>
    </citation>
    <scope>NUCLEOTIDE SEQUENCE [LARGE SCALE GENOMIC DNA]</scope>
    <source>
        <strain evidence="2 3">IBT 18842</strain>
    </source>
</reference>
<protein>
    <submittedName>
        <fullName evidence="2">Uncharacterized protein</fullName>
    </submittedName>
</protein>
<gene>
    <name evidence="2" type="ORF">BDV25DRAFT_140765</name>
</gene>
<dbReference type="Proteomes" id="UP000325780">
    <property type="component" value="Unassembled WGS sequence"/>
</dbReference>
<evidence type="ECO:0000256" key="1">
    <source>
        <dbReference type="SAM" id="MobiDB-lite"/>
    </source>
</evidence>
<feature type="compositionally biased region" description="Polar residues" evidence="1">
    <location>
        <begin position="171"/>
        <end position="183"/>
    </location>
</feature>
<evidence type="ECO:0000313" key="2">
    <source>
        <dbReference type="EMBL" id="KAE8149506.1"/>
    </source>
</evidence>